<feature type="compositionally biased region" description="Basic residues" evidence="1">
    <location>
        <begin position="60"/>
        <end position="71"/>
    </location>
</feature>
<protein>
    <recommendedName>
        <fullName evidence="2">ISXO2-like transposase domain-containing protein</fullName>
    </recommendedName>
</protein>
<evidence type="ECO:0000259" key="2">
    <source>
        <dbReference type="Pfam" id="PF12762"/>
    </source>
</evidence>
<dbReference type="EMBL" id="NWSV01000016">
    <property type="protein sequence ID" value="PDT02136.1"/>
    <property type="molecule type" value="Genomic_DNA"/>
</dbReference>
<dbReference type="Proteomes" id="UP000220768">
    <property type="component" value="Unassembled WGS sequence"/>
</dbReference>
<feature type="region of interest" description="Disordered" evidence="1">
    <location>
        <begin position="54"/>
        <end position="117"/>
    </location>
</feature>
<gene>
    <name evidence="3" type="ORF">CO666_21535</name>
</gene>
<reference evidence="3 4" key="1">
    <citation type="submission" date="2017-09" db="EMBL/GenBank/DDBJ databases">
        <title>Comparative genomics of rhizobia isolated from Phaseolus vulgaris in China.</title>
        <authorList>
            <person name="Tong W."/>
        </authorList>
    </citation>
    <scope>NUCLEOTIDE SEQUENCE [LARGE SCALE GENOMIC DNA]</scope>
    <source>
        <strain evidence="3 4">C5</strain>
    </source>
</reference>
<feature type="compositionally biased region" description="Basic and acidic residues" evidence="1">
    <location>
        <begin position="75"/>
        <end position="90"/>
    </location>
</feature>
<dbReference type="AlphaFoldDB" id="A0A2A6J7N4"/>
<evidence type="ECO:0000256" key="1">
    <source>
        <dbReference type="SAM" id="MobiDB-lite"/>
    </source>
</evidence>
<keyword evidence="4" id="KW-1185">Reference proteome</keyword>
<organism evidence="3 4">
    <name type="scientific">Rhizobium chutanense</name>
    <dbReference type="NCBI Taxonomy" id="2035448"/>
    <lineage>
        <taxon>Bacteria</taxon>
        <taxon>Pseudomonadati</taxon>
        <taxon>Pseudomonadota</taxon>
        <taxon>Alphaproteobacteria</taxon>
        <taxon>Hyphomicrobiales</taxon>
        <taxon>Rhizobiaceae</taxon>
        <taxon>Rhizobium/Agrobacterium group</taxon>
        <taxon>Rhizobium</taxon>
    </lineage>
</organism>
<proteinExistence type="predicted"/>
<name>A0A2A6J7N4_9HYPH</name>
<evidence type="ECO:0000313" key="3">
    <source>
        <dbReference type="EMBL" id="PDT02136.1"/>
    </source>
</evidence>
<sequence length="148" mass="16784">MIGAVEVKAGKYPARCRLQRIVNISPESLHAFIRDNTAVGSPLVTDGNAAYRRLEDRGHQTPRRSLSHGRGCRAALDEARRSEKRSEYRRRTPRRSALPPRRPSEEGNMRRYVHPPSLAPEDIVRGYLRHVPIGSKLTGARRRLSKLS</sequence>
<comment type="caution">
    <text evidence="3">The sequence shown here is derived from an EMBL/GenBank/DDBJ whole genome shotgun (WGS) entry which is preliminary data.</text>
</comment>
<dbReference type="RefSeq" id="WP_097614226.1">
    <property type="nucleotide sequence ID" value="NZ_NWSV01000016.1"/>
</dbReference>
<evidence type="ECO:0000313" key="4">
    <source>
        <dbReference type="Proteomes" id="UP000220768"/>
    </source>
</evidence>
<dbReference type="Pfam" id="PF12762">
    <property type="entry name" value="DDE_Tnp_IS1595"/>
    <property type="match status" value="1"/>
</dbReference>
<feature type="domain" description="ISXO2-like transposase" evidence="2">
    <location>
        <begin position="2"/>
        <end position="64"/>
    </location>
</feature>
<dbReference type="InterPro" id="IPR024445">
    <property type="entry name" value="Tnp_ISXO2-like"/>
</dbReference>
<accession>A0A2A6J7N4</accession>